<dbReference type="Gene3D" id="3.90.1580.10">
    <property type="entry name" value="paralog of FGE (formylglycine-generating enzyme)"/>
    <property type="match status" value="1"/>
</dbReference>
<sequence>MTRARTRGAPPVSRADLLQALALAGEDTAQAQRWAGLLDFRHDPPQPELPAQRLAAGPRSRALDTAPDSPVPPRPAEAAPMSVPQVRLPVVTAREDFKVPEKADGLEAPAEIADAPEAGPWRPGHVAPRPPLLRPTQLWPALAGALRDPRDAGLDIPALLRQLSQGRSLRRLPRARRPVWGGQLWVVIDRAPHLQPYAEDLLDVLRQLVRLRGREGLVVWVVDGSPDQALDRPVTLDGRAVPQSGRWPRPPAGSSVVLLSDLGGALSRPPSHWLPFITYLVDCGAQPSAWLPVSPAQVPQALADVLPVHCLQAGTPLRRQKARGHGEVQQRTEAGRLQALLPTLRAMVACCVRLDEPLLRALRLVHPALRHEPALEALYWADAGHVSSSLASRTLRPAAARPAREYLAEGTTEIWPDDLRGAIARELLAHHAGRPRSTLMVELSLWRTHAGAADGDAWAVGADTELAEALDAADAWLRQLGRHAEQLPDLSAVPAQQVAAYARDLLTRQSDDAAWMARMGEPLARLWAVTGQQDPVPVHLPERAMLQALNARPTPPKRGWRLVQRGEMLWLWPETEPLPARSSWVCGVFRTANLVLSGADDARSVVSPGDSAEPLMSLRQVRLPVRLTFDEGCLTLDAISRPAWAREWGRDSEGLKATLDLPWPAAERMRWVDGGSLAGRPWWRAERPRLRPRRTIFISWGDVPDAWRKGLQNTVRFHCMQASQNVEFVDELPSWAPAPGSNIAAEFSDYRAAWLQSLRDCPAGEAICVFVLTHSRLKSQFLMQTDEELLNSSELRDAVRQGMQVVLIAATEGLRERIPEPWVSFSKTAPLSAHGSTQGLRLADVEETSQLLLDVILAAPMAPDEHSGPTWSSGVDGDYGAFLDFSLGQVTQRFRYMPPGEFWMGSPDDEPEREEAEGPRHRVRLTEGYWLADTACTQALWFAVMGGKNPSHFQHDLARPVEKVSWDDVQTFLQRLQPLLPAGCEAVLPTEAQWEYACRAGTQTPFSFGPDVTPEEVNYEGSFPYAAGRKGEWRGKTVPVRSLPANGWGLYEMHGNVWEWCSDGVLKGDDLRRYPAQQDGDVLENPSQPQGSGPAAQRVLRGGSWFLCAGACRSAYRRSYGRGKRISEVGFRFALRSSSPVMTVTRDASRQDPEGPGGSRAPAAERPASVPFSSGRDGPAAPSKRPPRSRT</sequence>
<evidence type="ECO:0000256" key="1">
    <source>
        <dbReference type="SAM" id="MobiDB-lite"/>
    </source>
</evidence>
<proteinExistence type="predicted"/>
<accession>A0ABU9BAW8</accession>
<evidence type="ECO:0000313" key="3">
    <source>
        <dbReference type="EMBL" id="MEK8025880.1"/>
    </source>
</evidence>
<protein>
    <submittedName>
        <fullName evidence="3">Formylglycine-generating enzyme family protein</fullName>
    </submittedName>
</protein>
<dbReference type="SUPFAM" id="SSF56436">
    <property type="entry name" value="C-type lectin-like"/>
    <property type="match status" value="1"/>
</dbReference>
<dbReference type="PANTHER" id="PTHR23150:SF19">
    <property type="entry name" value="FORMYLGLYCINE-GENERATING ENZYME"/>
    <property type="match status" value="1"/>
</dbReference>
<dbReference type="Pfam" id="PF03781">
    <property type="entry name" value="FGE-sulfatase"/>
    <property type="match status" value="1"/>
</dbReference>
<organism evidence="3 4">
    <name type="scientific">Pseudaquabacterium rugosum</name>
    <dbReference type="NCBI Taxonomy" id="2984194"/>
    <lineage>
        <taxon>Bacteria</taxon>
        <taxon>Pseudomonadati</taxon>
        <taxon>Pseudomonadota</taxon>
        <taxon>Betaproteobacteria</taxon>
        <taxon>Burkholderiales</taxon>
        <taxon>Sphaerotilaceae</taxon>
        <taxon>Pseudaquabacterium</taxon>
    </lineage>
</organism>
<dbReference type="Proteomes" id="UP001368500">
    <property type="component" value="Unassembled WGS sequence"/>
</dbReference>
<dbReference type="InterPro" id="IPR016187">
    <property type="entry name" value="CTDL_fold"/>
</dbReference>
<evidence type="ECO:0000259" key="2">
    <source>
        <dbReference type="Pfam" id="PF03781"/>
    </source>
</evidence>
<dbReference type="InterPro" id="IPR042095">
    <property type="entry name" value="SUMF_sf"/>
</dbReference>
<feature type="region of interest" description="Disordered" evidence="1">
    <location>
        <begin position="1141"/>
        <end position="1191"/>
    </location>
</feature>
<comment type="caution">
    <text evidence="3">The sequence shown here is derived from an EMBL/GenBank/DDBJ whole genome shotgun (WGS) entry which is preliminary data.</text>
</comment>
<dbReference type="RefSeq" id="WP_341373666.1">
    <property type="nucleotide sequence ID" value="NZ_JBBUTF010000006.1"/>
</dbReference>
<dbReference type="PANTHER" id="PTHR23150">
    <property type="entry name" value="SULFATASE MODIFYING FACTOR 1, 2"/>
    <property type="match status" value="1"/>
</dbReference>
<reference evidence="3 4" key="1">
    <citation type="submission" date="2024-04" db="EMBL/GenBank/DDBJ databases">
        <title>Novel species of the genus Ideonella isolated from streams.</title>
        <authorList>
            <person name="Lu H."/>
        </authorList>
    </citation>
    <scope>NUCLEOTIDE SEQUENCE [LARGE SCALE GENOMIC DNA]</scope>
    <source>
        <strain evidence="3 4">BYS139W</strain>
    </source>
</reference>
<dbReference type="EMBL" id="JBBUTF010000006">
    <property type="protein sequence ID" value="MEK8025880.1"/>
    <property type="molecule type" value="Genomic_DNA"/>
</dbReference>
<feature type="domain" description="Sulfatase-modifying factor enzyme-like" evidence="2">
    <location>
        <begin position="897"/>
        <end position="1134"/>
    </location>
</feature>
<feature type="region of interest" description="Disordered" evidence="1">
    <location>
        <begin position="37"/>
        <end position="81"/>
    </location>
</feature>
<keyword evidence="4" id="KW-1185">Reference proteome</keyword>
<dbReference type="InterPro" id="IPR051043">
    <property type="entry name" value="Sulfatase_Mod_Factor_Kinase"/>
</dbReference>
<dbReference type="InterPro" id="IPR005532">
    <property type="entry name" value="SUMF_dom"/>
</dbReference>
<evidence type="ECO:0000313" key="4">
    <source>
        <dbReference type="Proteomes" id="UP001368500"/>
    </source>
</evidence>
<gene>
    <name evidence="3" type="ORF">AACH11_07895</name>
</gene>
<name>A0ABU9BAW8_9BURK</name>